<dbReference type="EMBL" id="SPMY01000113">
    <property type="protein sequence ID" value="NMQ30214.1"/>
    <property type="molecule type" value="Genomic_DNA"/>
</dbReference>
<reference evidence="1 2" key="1">
    <citation type="submission" date="2019-03" db="EMBL/GenBank/DDBJ databases">
        <title>Metabolic reconstructions from genomes of highly enriched 'Candidatus Accumulibacter' and 'Candidatus Competibacter' bioreactor populations.</title>
        <authorList>
            <person name="Annavajhala M.K."/>
            <person name="Welles L."/>
            <person name="Abbas B."/>
            <person name="Sorokin D."/>
            <person name="Park H."/>
            <person name="Van Loosdrecht M."/>
            <person name="Chandran K."/>
        </authorList>
    </citation>
    <scope>NUCLEOTIDE SEQUENCE [LARGE SCALE GENOMIC DNA]</scope>
    <source>
        <strain evidence="1 2">SBR_S</strain>
    </source>
</reference>
<comment type="caution">
    <text evidence="1">The sequence shown here is derived from an EMBL/GenBank/DDBJ whole genome shotgun (WGS) entry which is preliminary data.</text>
</comment>
<sequence length="211" mass="23565">MALARVHTRDRAHSEPRPRLACLAHGAGRRPYTKELMMRILLLLAILLAAPLPYAAETWPEIGWDALLPKDWDPAADFKNLDLSNLQDSDPKAMEALDKLKVAWDTAPAEPAMNGKRGRIAGFVLPLERQGEKVTAFLIVPYFGACLHTPPPPANQIIHAKSARPLAGVRMMQPLWTYGTFSVQRGETEWGVAGYRLVVDKVVPYEEPRRK</sequence>
<gene>
    <name evidence="1" type="ORF">E4Q23_22105</name>
</gene>
<evidence type="ECO:0000313" key="2">
    <source>
        <dbReference type="Proteomes" id="UP000749010"/>
    </source>
</evidence>
<dbReference type="Proteomes" id="UP000749010">
    <property type="component" value="Unassembled WGS sequence"/>
</dbReference>
<dbReference type="Pfam" id="PF11736">
    <property type="entry name" value="DUF3299"/>
    <property type="match status" value="1"/>
</dbReference>
<keyword evidence="2" id="KW-1185">Reference proteome</keyword>
<name>A0ABX1U4U7_9PROT</name>
<evidence type="ECO:0000313" key="1">
    <source>
        <dbReference type="EMBL" id="NMQ30214.1"/>
    </source>
</evidence>
<dbReference type="InterPro" id="IPR021727">
    <property type="entry name" value="DUF3299"/>
</dbReference>
<organism evidence="1 2">
    <name type="scientific">Candidatus Accumulibacter phosphatis</name>
    <dbReference type="NCBI Taxonomy" id="327160"/>
    <lineage>
        <taxon>Bacteria</taxon>
        <taxon>Pseudomonadati</taxon>
        <taxon>Pseudomonadota</taxon>
        <taxon>Betaproteobacteria</taxon>
        <taxon>Candidatus Accumulibacter</taxon>
    </lineage>
</organism>
<dbReference type="Gene3D" id="2.40.50.870">
    <property type="entry name" value="Protein of unknown function (DUF3299)"/>
    <property type="match status" value="1"/>
</dbReference>
<accession>A0ABX1U4U7</accession>
<proteinExistence type="predicted"/>
<protein>
    <submittedName>
        <fullName evidence="1">DUF3299 domain-containing protein</fullName>
    </submittedName>
</protein>